<dbReference type="GO" id="GO:0005960">
    <property type="term" value="C:glycine cleavage complex"/>
    <property type="evidence" value="ECO:0007669"/>
    <property type="project" value="InterPro"/>
</dbReference>
<evidence type="ECO:0000256" key="1">
    <source>
        <dbReference type="ARBA" id="ARBA00009249"/>
    </source>
</evidence>
<dbReference type="PANTHER" id="PTHR11715">
    <property type="entry name" value="GLYCINE CLEAVAGE SYSTEM H PROTEIN"/>
    <property type="match status" value="1"/>
</dbReference>
<organism evidence="6 7">
    <name type="scientific">Candidatus Sulfuritelmatomonas gaucii</name>
    <dbReference type="NCBI Taxonomy" id="2043161"/>
    <lineage>
        <taxon>Bacteria</taxon>
        <taxon>Pseudomonadati</taxon>
        <taxon>Acidobacteriota</taxon>
        <taxon>Terriglobia</taxon>
        <taxon>Terriglobales</taxon>
        <taxon>Acidobacteriaceae</taxon>
        <taxon>Candidatus Sulfuritelmatomonas</taxon>
    </lineage>
</organism>
<accession>A0A2N9L526</accession>
<dbReference type="GO" id="GO:0005829">
    <property type="term" value="C:cytosol"/>
    <property type="evidence" value="ECO:0007669"/>
    <property type="project" value="TreeGrafter"/>
</dbReference>
<dbReference type="PROSITE" id="PS50968">
    <property type="entry name" value="BIOTINYL_LIPOYL"/>
    <property type="match status" value="1"/>
</dbReference>
<dbReference type="GO" id="GO:0009249">
    <property type="term" value="P:protein lipoylation"/>
    <property type="evidence" value="ECO:0007669"/>
    <property type="project" value="TreeGrafter"/>
</dbReference>
<dbReference type="NCBIfam" id="TIGR00527">
    <property type="entry name" value="gcvH"/>
    <property type="match status" value="1"/>
</dbReference>
<dbReference type="InterPro" id="IPR011053">
    <property type="entry name" value="Single_hybrid_motif"/>
</dbReference>
<comment type="function">
    <text evidence="3">The glycine cleavage system catalyzes the degradation of glycine. The H protein shuttles the methylamine group of glycine from the P protein to the T protein.</text>
</comment>
<evidence type="ECO:0000313" key="6">
    <source>
        <dbReference type="EMBL" id="SPE18331.1"/>
    </source>
</evidence>
<sequence length="129" mass="13839">MPYPKDYRYTREHEWISVDGAIGSIGITDYAQSSLGDIVYVDAPKVGDAVTANATFGSVESVKAVSDLFSPVSGKVTAVNEELKTAPDQINQDAHGTWIIKVELSNPAELNNLLDATAYEAFIAEETGS</sequence>
<evidence type="ECO:0000256" key="2">
    <source>
        <dbReference type="ARBA" id="ARBA00022823"/>
    </source>
</evidence>
<evidence type="ECO:0000259" key="5">
    <source>
        <dbReference type="PROSITE" id="PS50968"/>
    </source>
</evidence>
<dbReference type="CDD" id="cd06848">
    <property type="entry name" value="GCS_H"/>
    <property type="match status" value="1"/>
</dbReference>
<dbReference type="PROSITE" id="PS00189">
    <property type="entry name" value="LIPOYL"/>
    <property type="match status" value="1"/>
</dbReference>
<dbReference type="InterPro" id="IPR003016">
    <property type="entry name" value="2-oxoA_DH_lipoyl-BS"/>
</dbReference>
<proteinExistence type="inferred from homology"/>
<gene>
    <name evidence="3 6" type="primary">gcvH</name>
    <name evidence="6" type="ORF">SBA5_150065</name>
</gene>
<feature type="domain" description="Lipoyl-binding" evidence="5">
    <location>
        <begin position="22"/>
        <end position="103"/>
    </location>
</feature>
<dbReference type="OrthoDB" id="9796712at2"/>
<keyword evidence="2 3" id="KW-0450">Lipoyl</keyword>
<dbReference type="InterPro" id="IPR002930">
    <property type="entry name" value="GCV_H"/>
</dbReference>
<evidence type="ECO:0000313" key="7">
    <source>
        <dbReference type="Proteomes" id="UP000239735"/>
    </source>
</evidence>
<dbReference type="HAMAP" id="MF_00272">
    <property type="entry name" value="GcvH"/>
    <property type="match status" value="1"/>
</dbReference>
<dbReference type="SUPFAM" id="SSF51230">
    <property type="entry name" value="Single hybrid motif"/>
    <property type="match status" value="1"/>
</dbReference>
<dbReference type="Gene3D" id="2.40.50.100">
    <property type="match status" value="1"/>
</dbReference>
<dbReference type="InterPro" id="IPR033753">
    <property type="entry name" value="GCV_H/Fam206"/>
</dbReference>
<comment type="cofactor">
    <cofactor evidence="3">
        <name>(R)-lipoate</name>
        <dbReference type="ChEBI" id="CHEBI:83088"/>
    </cofactor>
    <text evidence="3">Binds 1 lipoyl cofactor covalently.</text>
</comment>
<dbReference type="EMBL" id="OKRB01000057">
    <property type="protein sequence ID" value="SPE18331.1"/>
    <property type="molecule type" value="Genomic_DNA"/>
</dbReference>
<dbReference type="InterPro" id="IPR000089">
    <property type="entry name" value="Biotin_lipoyl"/>
</dbReference>
<dbReference type="PANTHER" id="PTHR11715:SF3">
    <property type="entry name" value="GLYCINE CLEAVAGE SYSTEM H PROTEIN-RELATED"/>
    <property type="match status" value="1"/>
</dbReference>
<dbReference type="Proteomes" id="UP000239735">
    <property type="component" value="Unassembled WGS sequence"/>
</dbReference>
<dbReference type="NCBIfam" id="NF002270">
    <property type="entry name" value="PRK01202.1"/>
    <property type="match status" value="1"/>
</dbReference>
<feature type="modified residue" description="N6-lipoyllysine" evidence="3 4">
    <location>
        <position position="63"/>
    </location>
</feature>
<dbReference type="AlphaFoldDB" id="A0A2N9L526"/>
<evidence type="ECO:0000256" key="4">
    <source>
        <dbReference type="PIRSR" id="PIRSR617453-50"/>
    </source>
</evidence>
<protein>
    <recommendedName>
        <fullName evidence="3">Glycine cleavage system H protein</fullName>
    </recommendedName>
</protein>
<dbReference type="GO" id="GO:0019464">
    <property type="term" value="P:glycine decarboxylation via glycine cleavage system"/>
    <property type="evidence" value="ECO:0007669"/>
    <property type="project" value="UniProtKB-UniRule"/>
</dbReference>
<evidence type="ECO:0000256" key="3">
    <source>
        <dbReference type="HAMAP-Rule" id="MF_00272"/>
    </source>
</evidence>
<comment type="subunit">
    <text evidence="3">The glycine cleavage system is composed of four proteins: P, T, L and H.</text>
</comment>
<dbReference type="Pfam" id="PF01597">
    <property type="entry name" value="GCV_H"/>
    <property type="match status" value="1"/>
</dbReference>
<comment type="similarity">
    <text evidence="1 3">Belongs to the GcvH family.</text>
</comment>
<name>A0A2N9L526_9BACT</name>
<reference evidence="7" key="1">
    <citation type="submission" date="2018-02" db="EMBL/GenBank/DDBJ databases">
        <authorList>
            <person name="Hausmann B."/>
        </authorList>
    </citation>
    <scope>NUCLEOTIDE SEQUENCE [LARGE SCALE GENOMIC DNA]</scope>
    <source>
        <strain evidence="7">Peat soil MAG SbA5</strain>
    </source>
</reference>
<dbReference type="InterPro" id="IPR017453">
    <property type="entry name" value="GCV_H_sub"/>
</dbReference>